<evidence type="ECO:0000256" key="17">
    <source>
        <dbReference type="PIRSR" id="PIRSR634016-3"/>
    </source>
</evidence>
<dbReference type="InterPro" id="IPR042097">
    <property type="entry name" value="Aminopeptidase_N-like_N_sf"/>
</dbReference>
<dbReference type="GO" id="GO:0005615">
    <property type="term" value="C:extracellular space"/>
    <property type="evidence" value="ECO:0007669"/>
    <property type="project" value="TreeGrafter"/>
</dbReference>
<evidence type="ECO:0000256" key="19">
    <source>
        <dbReference type="RuleBase" id="RU364040"/>
    </source>
</evidence>
<dbReference type="Ensembl" id="ENSCMIT00000046867.1">
    <property type="protein sequence ID" value="ENSCMIP00000046208.1"/>
    <property type="gene ID" value="ENSCMIG00000018953.1"/>
</dbReference>
<dbReference type="PANTHER" id="PTHR11533">
    <property type="entry name" value="PROTEASE M1 ZINC METALLOPROTEASE"/>
    <property type="match status" value="1"/>
</dbReference>
<dbReference type="GO" id="GO:0006508">
    <property type="term" value="P:proteolysis"/>
    <property type="evidence" value="ECO:0007669"/>
    <property type="project" value="UniProtKB-KW"/>
</dbReference>
<evidence type="ECO:0000256" key="13">
    <source>
        <dbReference type="ARBA" id="ARBA00023136"/>
    </source>
</evidence>
<dbReference type="AlphaFoldDB" id="A0A4W3K4Y9"/>
<feature type="active site" description="Proton acceptor" evidence="16">
    <location>
        <position position="384"/>
    </location>
</feature>
<dbReference type="InterPro" id="IPR045357">
    <property type="entry name" value="Aminopeptidase_N-like_N"/>
</dbReference>
<evidence type="ECO:0000256" key="12">
    <source>
        <dbReference type="ARBA" id="ARBA00023049"/>
    </source>
</evidence>
<evidence type="ECO:0000313" key="24">
    <source>
        <dbReference type="Proteomes" id="UP000314986"/>
    </source>
</evidence>
<evidence type="ECO:0000259" key="22">
    <source>
        <dbReference type="Pfam" id="PF17900"/>
    </source>
</evidence>
<dbReference type="InterPro" id="IPR001930">
    <property type="entry name" value="Peptidase_M1"/>
</dbReference>
<evidence type="ECO:0000256" key="15">
    <source>
        <dbReference type="ARBA" id="ARBA00023180"/>
    </source>
</evidence>
<evidence type="ECO:0000256" key="18">
    <source>
        <dbReference type="PIRSR" id="PIRSR634016-4"/>
    </source>
</evidence>
<evidence type="ECO:0000256" key="1">
    <source>
        <dbReference type="ARBA" id="ARBA00004401"/>
    </source>
</evidence>
<keyword evidence="12 19" id="KW-0482">Metalloprotease</keyword>
<evidence type="ECO:0000313" key="23">
    <source>
        <dbReference type="Ensembl" id="ENSCMIP00000046208.1"/>
    </source>
</evidence>
<evidence type="ECO:0000256" key="9">
    <source>
        <dbReference type="ARBA" id="ARBA00022833"/>
    </source>
</evidence>
<sequence length="914" mass="103464">MGKGFYISRTLAVVGILLAASAIAVIVALAVVYAREMDRSGGEPLPSEGSSAAPTVNHSTAAPSNPWNRYRLPDALVPSHYEVFLWPRLERDSEKDYFFTGNSTAYFDCVRSTDLILIHSHELSYTASGGFHAELRALDSASAPGIRRSWLETQTQFLVIELDDLLKADRRYSLHTVFEGKLADDLTGFYRSQYIDENGNVSIIATTQMQPTDARKAFPCFDEPAMKANFSITLVHKPKHKALSNMPAISKYIPEDGVDWNVTDFKTTPKMSSYLLAFIVSDFISIDEELNGTSFSIWARRQAINEGQGNYALEVTGKILKFFESYYNVAYPLPKSDQIALPDFNAGAMENWGLVTYRETALLYDPKLSSNGNKERVVKVIAHELAHQWFGNLVTIKWWNDLWLNEGFASYVEYLGADHAEQTWHLKDLIVLSDVYKVFAIDALASSHPLSSKESEINSPSEINELFDSISYSKGASVLRMLSSFLSEEVFLKDAALREGVSLPASVTDIMSRWTLQMGFPVVKINSQTGEISQNHFLLDPNSTVTRPSEFGYVWIVPITYMKQGVYFMLLLLHDLYVSLFSSTIETSQEMKVTGNQWILANINVTGYYRVNYDENNWKNLLSQLEKDHKVIPIINRAQIIADSFNLARADYRKTTDALNTTKYLTAEIEYIPWQAAFDNLYYITLMLDRSEVYGDMKVNALSAACTYGLEECQTIAVNYYKQWMNNSSNNSIPLNLKTTVYCNAIALGGEEEWEFAWKMFKSATIATEEAKLRSAMACSKEPWILQRYLDYTLDSEKIRKQDATSTIGYIANNVVGQPLAWNFVRAKWNFIFEQYGGGSFSFSSLIDGVTKRFSSEFELQQLEQFKKDNEDIGFGSGTRALEQALEKTKANIQWVSKNKEQVHQWFIDATVKP</sequence>
<dbReference type="InterPro" id="IPR034016">
    <property type="entry name" value="M1_APN-typ"/>
</dbReference>
<dbReference type="GO" id="GO:0070006">
    <property type="term" value="F:metalloaminopeptidase activity"/>
    <property type="evidence" value="ECO:0007669"/>
    <property type="project" value="TreeGrafter"/>
</dbReference>
<keyword evidence="13" id="KW-0472">Membrane</keyword>
<reference evidence="24" key="3">
    <citation type="journal article" date="2014" name="Nature">
        <title>Elephant shark genome provides unique insights into gnathostome evolution.</title>
        <authorList>
            <consortium name="International Elephant Shark Genome Sequencing Consortium"/>
            <person name="Venkatesh B."/>
            <person name="Lee A.P."/>
            <person name="Ravi V."/>
            <person name="Maurya A.K."/>
            <person name="Lian M.M."/>
            <person name="Swann J.B."/>
            <person name="Ohta Y."/>
            <person name="Flajnik M.F."/>
            <person name="Sutoh Y."/>
            <person name="Kasahara M."/>
            <person name="Hoon S."/>
            <person name="Gangu V."/>
            <person name="Roy S.W."/>
            <person name="Irimia M."/>
            <person name="Korzh V."/>
            <person name="Kondrychyn I."/>
            <person name="Lim Z.W."/>
            <person name="Tay B.H."/>
            <person name="Tohari S."/>
            <person name="Kong K.W."/>
            <person name="Ho S."/>
            <person name="Lorente-Galdos B."/>
            <person name="Quilez J."/>
            <person name="Marques-Bonet T."/>
            <person name="Raney B.J."/>
            <person name="Ingham P.W."/>
            <person name="Tay A."/>
            <person name="Hillier L.W."/>
            <person name="Minx P."/>
            <person name="Boehm T."/>
            <person name="Wilson R.K."/>
            <person name="Brenner S."/>
            <person name="Warren W.C."/>
        </authorList>
    </citation>
    <scope>NUCLEOTIDE SEQUENCE [LARGE SCALE GENOMIC DNA]</scope>
</reference>
<keyword evidence="8 19" id="KW-0378">Hydrolase</keyword>
<evidence type="ECO:0000256" key="7">
    <source>
        <dbReference type="ARBA" id="ARBA00022723"/>
    </source>
</evidence>
<keyword evidence="14" id="KW-1015">Disulfide bond</keyword>
<dbReference type="FunFam" id="1.25.50.20:FF:000012">
    <property type="entry name" value="Aminopeptidase N"/>
    <property type="match status" value="1"/>
</dbReference>
<dbReference type="InterPro" id="IPR024571">
    <property type="entry name" value="ERAP1-like_C_dom"/>
</dbReference>
<keyword evidence="9 17" id="KW-0862">Zinc</keyword>
<keyword evidence="4" id="KW-1003">Cell membrane</keyword>
<reference evidence="24" key="2">
    <citation type="journal article" date="2007" name="PLoS Biol.">
        <title>Survey sequencing and comparative analysis of the elephant shark (Callorhinchus milii) genome.</title>
        <authorList>
            <person name="Venkatesh B."/>
            <person name="Kirkness E.F."/>
            <person name="Loh Y.H."/>
            <person name="Halpern A.L."/>
            <person name="Lee A.P."/>
            <person name="Johnson J."/>
            <person name="Dandona N."/>
            <person name="Viswanathan L.D."/>
            <person name="Tay A."/>
            <person name="Venter J.C."/>
            <person name="Strausberg R.L."/>
            <person name="Brenner S."/>
        </authorList>
    </citation>
    <scope>NUCLEOTIDE SEQUENCE [LARGE SCALE GENOMIC DNA]</scope>
</reference>
<evidence type="ECO:0000256" key="2">
    <source>
        <dbReference type="ARBA" id="ARBA00010136"/>
    </source>
</evidence>
<feature type="binding site" evidence="17">
    <location>
        <position position="387"/>
    </location>
    <ligand>
        <name>Zn(2+)</name>
        <dbReference type="ChEBI" id="CHEBI:29105"/>
        <note>catalytic</note>
    </ligand>
</feature>
<evidence type="ECO:0000256" key="6">
    <source>
        <dbReference type="ARBA" id="ARBA00022692"/>
    </source>
</evidence>
<accession>A0A4W3K4Y9</accession>
<feature type="site" description="Transition state stabilizer" evidence="18">
    <location>
        <position position="472"/>
    </location>
</feature>
<dbReference type="Gene3D" id="1.10.390.10">
    <property type="entry name" value="Neutral Protease Domain 2"/>
    <property type="match status" value="1"/>
</dbReference>
<dbReference type="Proteomes" id="UP000314986">
    <property type="component" value="Unassembled WGS sequence"/>
</dbReference>
<reference evidence="23" key="5">
    <citation type="submission" date="2025-09" db="UniProtKB">
        <authorList>
            <consortium name="Ensembl"/>
        </authorList>
    </citation>
    <scope>IDENTIFICATION</scope>
</reference>
<reference evidence="24" key="1">
    <citation type="journal article" date="2006" name="Science">
        <title>Ancient noncoding elements conserved in the human genome.</title>
        <authorList>
            <person name="Venkatesh B."/>
            <person name="Kirkness E.F."/>
            <person name="Loh Y.H."/>
            <person name="Halpern A.L."/>
            <person name="Lee A.P."/>
            <person name="Johnson J."/>
            <person name="Dandona N."/>
            <person name="Viswanathan L.D."/>
            <person name="Tay A."/>
            <person name="Venter J.C."/>
            <person name="Strausberg R.L."/>
            <person name="Brenner S."/>
        </authorList>
    </citation>
    <scope>NUCLEOTIDE SEQUENCE [LARGE SCALE GENOMIC DNA]</scope>
</reference>
<dbReference type="CDD" id="cd09601">
    <property type="entry name" value="M1_APN-Q_like"/>
    <property type="match status" value="1"/>
</dbReference>
<dbReference type="EC" id="3.4.11.-" evidence="19"/>
<keyword evidence="11" id="KW-1133">Transmembrane helix</keyword>
<dbReference type="InterPro" id="IPR027268">
    <property type="entry name" value="Peptidase_M4/M1_CTD_sf"/>
</dbReference>
<protein>
    <recommendedName>
        <fullName evidence="19">Aminopeptidase</fullName>
        <ecNumber evidence="19">3.4.11.-</ecNumber>
    </recommendedName>
</protein>
<evidence type="ECO:0000256" key="16">
    <source>
        <dbReference type="PIRSR" id="PIRSR634016-1"/>
    </source>
</evidence>
<dbReference type="Pfam" id="PF17900">
    <property type="entry name" value="Peptidase_M1_N"/>
    <property type="match status" value="1"/>
</dbReference>
<dbReference type="InterPro" id="IPR050344">
    <property type="entry name" value="Peptidase_M1_aminopeptidases"/>
</dbReference>
<evidence type="ECO:0000256" key="14">
    <source>
        <dbReference type="ARBA" id="ARBA00023157"/>
    </source>
</evidence>
<keyword evidence="24" id="KW-1185">Reference proteome</keyword>
<dbReference type="Gene3D" id="1.25.50.20">
    <property type="match status" value="2"/>
</dbReference>
<comment type="cofactor">
    <cofactor evidence="17 19">
        <name>Zn(2+)</name>
        <dbReference type="ChEBI" id="CHEBI:29105"/>
    </cofactor>
    <text evidence="17 19">Binds 1 zinc ion per subunit.</text>
</comment>
<dbReference type="FunFam" id="2.60.40.1910:FF:000006">
    <property type="entry name" value="Aminopeptidase"/>
    <property type="match status" value="1"/>
</dbReference>
<feature type="domain" description="Aminopeptidase N-like N-terminal" evidence="22">
    <location>
        <begin position="77"/>
        <end position="275"/>
    </location>
</feature>
<feature type="domain" description="ERAP1-like C-terminal" evidence="21">
    <location>
        <begin position="697"/>
        <end position="890"/>
    </location>
</feature>
<keyword evidence="6" id="KW-0812">Transmembrane</keyword>
<gene>
    <name evidence="23" type="primary">LOC103186644</name>
</gene>
<feature type="binding site" evidence="17">
    <location>
        <position position="406"/>
    </location>
    <ligand>
        <name>Zn(2+)</name>
        <dbReference type="ChEBI" id="CHEBI:29105"/>
        <note>catalytic</note>
    </ligand>
</feature>
<dbReference type="FunFam" id="1.10.390.10:FF:000001">
    <property type="entry name" value="Aminopeptidase"/>
    <property type="match status" value="1"/>
</dbReference>
<feature type="binding site" evidence="17">
    <location>
        <position position="383"/>
    </location>
    <ligand>
        <name>Zn(2+)</name>
        <dbReference type="ChEBI" id="CHEBI:29105"/>
        <note>catalytic</note>
    </ligand>
</feature>
<comment type="subcellular location">
    <subcellularLocation>
        <location evidence="1">Cell membrane</location>
        <topology evidence="1">Single-pass type II membrane protein</topology>
    </subcellularLocation>
</comment>
<dbReference type="GeneTree" id="ENSGT00940000154876"/>
<keyword evidence="5 19" id="KW-0645">Protease</keyword>
<dbReference type="GO" id="GO:0042277">
    <property type="term" value="F:peptide binding"/>
    <property type="evidence" value="ECO:0007669"/>
    <property type="project" value="TreeGrafter"/>
</dbReference>
<keyword evidence="15" id="KW-0325">Glycoprotein</keyword>
<keyword evidence="7 17" id="KW-0479">Metal-binding</keyword>
<dbReference type="PANTHER" id="PTHR11533:SF172">
    <property type="entry name" value="AMINOPEPTIDASE N"/>
    <property type="match status" value="1"/>
</dbReference>
<dbReference type="GO" id="GO:0043171">
    <property type="term" value="P:peptide catabolic process"/>
    <property type="evidence" value="ECO:0007669"/>
    <property type="project" value="TreeGrafter"/>
</dbReference>
<feature type="domain" description="Peptidase M1 membrane alanine aminopeptidase" evidence="20">
    <location>
        <begin position="311"/>
        <end position="493"/>
    </location>
</feature>
<name>A0A4W3K4Y9_CALMI</name>
<dbReference type="SUPFAM" id="SSF55486">
    <property type="entry name" value="Metalloproteases ('zincins'), catalytic domain"/>
    <property type="match status" value="1"/>
</dbReference>
<dbReference type="PRINTS" id="PR00756">
    <property type="entry name" value="ALADIPTASE"/>
</dbReference>
<proteinExistence type="inferred from homology"/>
<evidence type="ECO:0000256" key="11">
    <source>
        <dbReference type="ARBA" id="ARBA00022989"/>
    </source>
</evidence>
<dbReference type="Pfam" id="PF01433">
    <property type="entry name" value="Peptidase_M1"/>
    <property type="match status" value="1"/>
</dbReference>
<dbReference type="Gene3D" id="2.60.40.1730">
    <property type="entry name" value="tricorn interacting facor f3 domain"/>
    <property type="match status" value="1"/>
</dbReference>
<evidence type="ECO:0000259" key="20">
    <source>
        <dbReference type="Pfam" id="PF01433"/>
    </source>
</evidence>
<keyword evidence="3 19" id="KW-0031">Aminopeptidase</keyword>
<dbReference type="Pfam" id="PF11838">
    <property type="entry name" value="ERAP1_C"/>
    <property type="match status" value="1"/>
</dbReference>
<dbReference type="SUPFAM" id="SSF63737">
    <property type="entry name" value="Leukotriene A4 hydrolase N-terminal domain"/>
    <property type="match status" value="1"/>
</dbReference>
<dbReference type="GO" id="GO:0005737">
    <property type="term" value="C:cytoplasm"/>
    <property type="evidence" value="ECO:0007669"/>
    <property type="project" value="TreeGrafter"/>
</dbReference>
<evidence type="ECO:0000256" key="3">
    <source>
        <dbReference type="ARBA" id="ARBA00022438"/>
    </source>
</evidence>
<dbReference type="Gene3D" id="2.60.40.1910">
    <property type="match status" value="1"/>
</dbReference>
<evidence type="ECO:0000256" key="4">
    <source>
        <dbReference type="ARBA" id="ARBA00022475"/>
    </source>
</evidence>
<dbReference type="GO" id="GO:0008270">
    <property type="term" value="F:zinc ion binding"/>
    <property type="evidence" value="ECO:0007669"/>
    <property type="project" value="UniProtKB-UniRule"/>
</dbReference>
<reference evidence="23" key="4">
    <citation type="submission" date="2025-08" db="UniProtKB">
        <authorList>
            <consortium name="Ensembl"/>
        </authorList>
    </citation>
    <scope>IDENTIFICATION</scope>
</reference>
<organism evidence="23 24">
    <name type="scientific">Callorhinchus milii</name>
    <name type="common">Ghost shark</name>
    <dbReference type="NCBI Taxonomy" id="7868"/>
    <lineage>
        <taxon>Eukaryota</taxon>
        <taxon>Metazoa</taxon>
        <taxon>Chordata</taxon>
        <taxon>Craniata</taxon>
        <taxon>Vertebrata</taxon>
        <taxon>Chondrichthyes</taxon>
        <taxon>Holocephali</taxon>
        <taxon>Chimaeriformes</taxon>
        <taxon>Callorhinchidae</taxon>
        <taxon>Callorhinchus</taxon>
    </lineage>
</organism>
<evidence type="ECO:0000256" key="10">
    <source>
        <dbReference type="ARBA" id="ARBA00022968"/>
    </source>
</evidence>
<keyword evidence="10" id="KW-0735">Signal-anchor</keyword>
<dbReference type="FunFam" id="2.60.40.1730:FF:000001">
    <property type="entry name" value="Leucyl-cystinyl aminopeptidase"/>
    <property type="match status" value="1"/>
</dbReference>
<dbReference type="GO" id="GO:0005886">
    <property type="term" value="C:plasma membrane"/>
    <property type="evidence" value="ECO:0007669"/>
    <property type="project" value="UniProtKB-SubCell"/>
</dbReference>
<evidence type="ECO:0000256" key="8">
    <source>
        <dbReference type="ARBA" id="ARBA00022801"/>
    </source>
</evidence>
<dbReference type="InterPro" id="IPR014782">
    <property type="entry name" value="Peptidase_M1_dom"/>
</dbReference>
<comment type="similarity">
    <text evidence="2 19">Belongs to the peptidase M1 family.</text>
</comment>
<evidence type="ECO:0000256" key="5">
    <source>
        <dbReference type="ARBA" id="ARBA00022670"/>
    </source>
</evidence>
<evidence type="ECO:0000259" key="21">
    <source>
        <dbReference type="Pfam" id="PF11838"/>
    </source>
</evidence>